<evidence type="ECO:0000313" key="3">
    <source>
        <dbReference type="Proteomes" id="UP000319342"/>
    </source>
</evidence>
<reference evidence="2 3" key="1">
    <citation type="submission" date="2019-02" db="EMBL/GenBank/DDBJ databases">
        <title>Deep-cultivation of Planctomycetes and their phenomic and genomic characterization uncovers novel biology.</title>
        <authorList>
            <person name="Wiegand S."/>
            <person name="Jogler M."/>
            <person name="Boedeker C."/>
            <person name="Pinto D."/>
            <person name="Vollmers J."/>
            <person name="Rivas-Marin E."/>
            <person name="Kohn T."/>
            <person name="Peeters S.H."/>
            <person name="Heuer A."/>
            <person name="Rast P."/>
            <person name="Oberbeckmann S."/>
            <person name="Bunk B."/>
            <person name="Jeske O."/>
            <person name="Meyerdierks A."/>
            <person name="Storesund J.E."/>
            <person name="Kallscheuer N."/>
            <person name="Luecker S."/>
            <person name="Lage O.M."/>
            <person name="Pohl T."/>
            <person name="Merkel B.J."/>
            <person name="Hornburger P."/>
            <person name="Mueller R.-W."/>
            <person name="Bruemmer F."/>
            <person name="Labrenz M."/>
            <person name="Spormann A.M."/>
            <person name="Op den Camp H."/>
            <person name="Overmann J."/>
            <person name="Amann R."/>
            <person name="Jetten M.S.M."/>
            <person name="Mascher T."/>
            <person name="Medema M.H."/>
            <person name="Devos D.P."/>
            <person name="Kaster A.-K."/>
            <person name="Ovreas L."/>
            <person name="Rohde M."/>
            <person name="Galperin M.Y."/>
            <person name="Jogler C."/>
        </authorList>
    </citation>
    <scope>NUCLEOTIDE SEQUENCE [LARGE SCALE GENOMIC DNA]</scope>
    <source>
        <strain evidence="2 3">Pla163</strain>
    </source>
</reference>
<dbReference type="AlphaFoldDB" id="A0A518D4S1"/>
<dbReference type="OrthoDB" id="9778602at2"/>
<gene>
    <name evidence="2" type="ORF">Pla163_36110</name>
</gene>
<proteinExistence type="predicted"/>
<accession>A0A518D4S1</accession>
<feature type="signal peptide" evidence="1">
    <location>
        <begin position="1"/>
        <end position="18"/>
    </location>
</feature>
<dbReference type="EMBL" id="CP036290">
    <property type="protein sequence ID" value="QDU86460.1"/>
    <property type="molecule type" value="Genomic_DNA"/>
</dbReference>
<evidence type="ECO:0000313" key="2">
    <source>
        <dbReference type="EMBL" id="QDU86460.1"/>
    </source>
</evidence>
<evidence type="ECO:0000256" key="1">
    <source>
        <dbReference type="SAM" id="SignalP"/>
    </source>
</evidence>
<sequence length="209" mass="23159" precursor="true">MRRILSIALTALLLPACATPPNEVPLFARAQLATDFDTYVIRRVGVLPVRLPAVGGRAMDPRSAFMQNWFASQVELSTPYEVIAISEAEMRDVPDLDPRRSGRHDVEAVLGLARRFELDGLILVDVADQHPYPPQRIALHAELVACETGATIWSSDVHLDAREPRVRAGLEAYVVRTDGTEFGAERTDVALLSPRSFAEFALWQLAQML</sequence>
<protein>
    <recommendedName>
        <fullName evidence="4">Lipoprotein</fullName>
    </recommendedName>
</protein>
<dbReference type="Proteomes" id="UP000319342">
    <property type="component" value="Chromosome"/>
</dbReference>
<organism evidence="2 3">
    <name type="scientific">Rohdeia mirabilis</name>
    <dbReference type="NCBI Taxonomy" id="2528008"/>
    <lineage>
        <taxon>Bacteria</taxon>
        <taxon>Pseudomonadati</taxon>
        <taxon>Planctomycetota</taxon>
        <taxon>Planctomycetia</taxon>
        <taxon>Planctomycetia incertae sedis</taxon>
        <taxon>Rohdeia</taxon>
    </lineage>
</organism>
<evidence type="ECO:0008006" key="4">
    <source>
        <dbReference type="Google" id="ProtNLM"/>
    </source>
</evidence>
<keyword evidence="1" id="KW-0732">Signal</keyword>
<feature type="chain" id="PRO_5022228919" description="Lipoprotein" evidence="1">
    <location>
        <begin position="19"/>
        <end position="209"/>
    </location>
</feature>
<name>A0A518D4S1_9BACT</name>
<keyword evidence="3" id="KW-1185">Reference proteome</keyword>
<dbReference type="RefSeq" id="WP_145191721.1">
    <property type="nucleotide sequence ID" value="NZ_CP036290.1"/>
</dbReference>